<evidence type="ECO:0000313" key="4">
    <source>
        <dbReference type="EMBL" id="SFD23438.1"/>
    </source>
</evidence>
<sequence>MLRSIARSFARHFDGLRFILAVLAAAVFSLAVFLTSPGSTWHPFSPDHTTTPSTASVTATE</sequence>
<dbReference type="EMBL" id="FOME01000003">
    <property type="protein sequence ID" value="SFD23438.1"/>
    <property type="molecule type" value="Genomic_DNA"/>
</dbReference>
<name>A0A1H6ELI3_9PSEU</name>
<keyword evidence="2" id="KW-1133">Transmembrane helix</keyword>
<feature type="transmembrane region" description="Helical" evidence="2">
    <location>
        <begin position="16"/>
        <end position="36"/>
    </location>
</feature>
<accession>A0A1H6ELI3</accession>
<dbReference type="EMBL" id="FNVB01000021">
    <property type="protein sequence ID" value="SEG98720.1"/>
    <property type="molecule type" value="Genomic_DNA"/>
</dbReference>
<dbReference type="Proteomes" id="UP000236729">
    <property type="component" value="Unassembled WGS sequence"/>
</dbReference>
<evidence type="ECO:0000313" key="5">
    <source>
        <dbReference type="Proteomes" id="UP000199690"/>
    </source>
</evidence>
<evidence type="ECO:0000256" key="2">
    <source>
        <dbReference type="SAM" id="Phobius"/>
    </source>
</evidence>
<feature type="region of interest" description="Disordered" evidence="1">
    <location>
        <begin position="42"/>
        <end position="61"/>
    </location>
</feature>
<evidence type="ECO:0000256" key="1">
    <source>
        <dbReference type="SAM" id="MobiDB-lite"/>
    </source>
</evidence>
<evidence type="ECO:0000313" key="3">
    <source>
        <dbReference type="EMBL" id="SEG98720.1"/>
    </source>
</evidence>
<dbReference type="RefSeq" id="WP_093350584.1">
    <property type="nucleotide sequence ID" value="NZ_FNVB01000021.1"/>
</dbReference>
<reference evidence="3" key="1">
    <citation type="submission" date="2016-10" db="EMBL/GenBank/DDBJ databases">
        <authorList>
            <person name="de Groot N.N."/>
        </authorList>
    </citation>
    <scope>NUCLEOTIDE SEQUENCE [LARGE SCALE GENOMIC DNA]</scope>
    <source>
        <strain evidence="3">ATCC 20501</strain>
    </source>
</reference>
<keyword evidence="5" id="KW-1185">Reference proteome</keyword>
<gene>
    <name evidence="3" type="ORF">SAMN02982929_07201</name>
    <name evidence="4" type="ORF">SAMN05216506_103167</name>
</gene>
<feature type="compositionally biased region" description="Low complexity" evidence="1">
    <location>
        <begin position="49"/>
        <end position="61"/>
    </location>
</feature>
<keyword evidence="2" id="KW-0472">Membrane</keyword>
<dbReference type="AlphaFoldDB" id="A0A1H6ELI3"/>
<protein>
    <submittedName>
        <fullName evidence="3">Uncharacterized protein</fullName>
    </submittedName>
</protein>
<proteinExistence type="predicted"/>
<reference evidence="5 6" key="2">
    <citation type="submission" date="2016-10" db="EMBL/GenBank/DDBJ databases">
        <authorList>
            <person name="Varghese N."/>
            <person name="Submissions S."/>
        </authorList>
    </citation>
    <scope>NUCLEOTIDE SEQUENCE [LARGE SCALE GENOMIC DNA]</scope>
    <source>
        <strain evidence="6">ATCC 20501</strain>
        <strain evidence="4 5">CGMCC 4.3529</strain>
    </source>
</reference>
<keyword evidence="2" id="KW-0812">Transmembrane</keyword>
<accession>A0A1I1QU99</accession>
<dbReference type="Proteomes" id="UP000199690">
    <property type="component" value="Unassembled WGS sequence"/>
</dbReference>
<organism evidence="3 6">
    <name type="scientific">Saccharopolyspora kobensis</name>
    <dbReference type="NCBI Taxonomy" id="146035"/>
    <lineage>
        <taxon>Bacteria</taxon>
        <taxon>Bacillati</taxon>
        <taxon>Actinomycetota</taxon>
        <taxon>Actinomycetes</taxon>
        <taxon>Pseudonocardiales</taxon>
        <taxon>Pseudonocardiaceae</taxon>
        <taxon>Saccharopolyspora</taxon>
    </lineage>
</organism>
<evidence type="ECO:0000313" key="6">
    <source>
        <dbReference type="Proteomes" id="UP000236729"/>
    </source>
</evidence>